<evidence type="ECO:0000256" key="1">
    <source>
        <dbReference type="SAM" id="MobiDB-lite"/>
    </source>
</evidence>
<dbReference type="RefSeq" id="WP_377425092.1">
    <property type="nucleotide sequence ID" value="NZ_JBHSPR010000018.1"/>
</dbReference>
<keyword evidence="2" id="KW-1133">Transmembrane helix</keyword>
<proteinExistence type="predicted"/>
<evidence type="ECO:0008006" key="5">
    <source>
        <dbReference type="Google" id="ProtNLM"/>
    </source>
</evidence>
<organism evidence="3 4">
    <name type="scientific">Plantactinospora solaniradicis</name>
    <dbReference type="NCBI Taxonomy" id="1723736"/>
    <lineage>
        <taxon>Bacteria</taxon>
        <taxon>Bacillati</taxon>
        <taxon>Actinomycetota</taxon>
        <taxon>Actinomycetes</taxon>
        <taxon>Micromonosporales</taxon>
        <taxon>Micromonosporaceae</taxon>
        <taxon>Plantactinospora</taxon>
    </lineage>
</organism>
<dbReference type="Proteomes" id="UP001596203">
    <property type="component" value="Unassembled WGS sequence"/>
</dbReference>
<evidence type="ECO:0000313" key="4">
    <source>
        <dbReference type="Proteomes" id="UP001596203"/>
    </source>
</evidence>
<name>A0ABW1KEQ2_9ACTN</name>
<evidence type="ECO:0000256" key="2">
    <source>
        <dbReference type="SAM" id="Phobius"/>
    </source>
</evidence>
<sequence>MFGFGGRRSRRKLAKAELGESLDHLMRAATHAASGFGAAVGPRADAARAYLSPTATMVRQTASEGWESTVTRFAPLAVAAAAAADGARQAGSVALKARSKKMKAMRKKNSMMRRRWPMLTGLLVAGAVAGAMGAAAMRRRGRHPWDEYDPAATLDAVRDDAASIMGSSGREPASPKSSPMDKAKDRTAAAGEKLATTTAPISESTKKVVTKSGDKSDGLLGAAATPSRNSGG</sequence>
<evidence type="ECO:0000313" key="3">
    <source>
        <dbReference type="EMBL" id="MFC6019263.1"/>
    </source>
</evidence>
<feature type="transmembrane region" description="Helical" evidence="2">
    <location>
        <begin position="116"/>
        <end position="137"/>
    </location>
</feature>
<reference evidence="4" key="1">
    <citation type="journal article" date="2019" name="Int. J. Syst. Evol. Microbiol.">
        <title>The Global Catalogue of Microorganisms (GCM) 10K type strain sequencing project: providing services to taxonomists for standard genome sequencing and annotation.</title>
        <authorList>
            <consortium name="The Broad Institute Genomics Platform"/>
            <consortium name="The Broad Institute Genome Sequencing Center for Infectious Disease"/>
            <person name="Wu L."/>
            <person name="Ma J."/>
        </authorList>
    </citation>
    <scope>NUCLEOTIDE SEQUENCE [LARGE SCALE GENOMIC DNA]</scope>
    <source>
        <strain evidence="4">ZS-35-S2</strain>
    </source>
</reference>
<keyword evidence="2" id="KW-0472">Membrane</keyword>
<keyword evidence="2" id="KW-0812">Transmembrane</keyword>
<gene>
    <name evidence="3" type="ORF">ACFP2T_24025</name>
</gene>
<keyword evidence="4" id="KW-1185">Reference proteome</keyword>
<dbReference type="EMBL" id="JBHSPR010000018">
    <property type="protein sequence ID" value="MFC6019263.1"/>
    <property type="molecule type" value="Genomic_DNA"/>
</dbReference>
<comment type="caution">
    <text evidence="3">The sequence shown here is derived from an EMBL/GenBank/DDBJ whole genome shotgun (WGS) entry which is preliminary data.</text>
</comment>
<protein>
    <recommendedName>
        <fullName evidence="5">YtxH domain-containing protein</fullName>
    </recommendedName>
</protein>
<accession>A0ABW1KEQ2</accession>
<feature type="region of interest" description="Disordered" evidence="1">
    <location>
        <begin position="163"/>
        <end position="232"/>
    </location>
</feature>